<name>A0ABU6YBY2_9FABA</name>
<sequence>MSGGNMGEDSDQVVGRNKGDSLGEGYNRVKEGMNENDQTGMTKRVSFRDNVVGKASSNALRNVDSIDIDKLVNVKNGSSDSEVPCIEFAQEVKNTFSEPYKDVIIIKVRVDGFEYDIEYENLHFLCNRCNCFGYVTRECNTVKPVPMDSDGGAKEQATISISPVQPSNSKLRHSDFEFGKNDNNDNNRKNDSGVNGSEEKPEDMLQADLVFSDEQEKEWTEVQRKGKKKINPDNKKPNSKKTATEPSTTVQAGWVGKSNKVTASWVGRPMPNRGNLQSRDTNKVTTMSSTPATSTPAPLHPHKRRRPPSLQNSPTEKELENEDETLKLGVRAQPLTAETTLENDIVRHGGGPVSLSSCTGIISSKQGNSSAFSSAVYKAPIVDQGKDSVKP</sequence>
<evidence type="ECO:0008006" key="4">
    <source>
        <dbReference type="Google" id="ProtNLM"/>
    </source>
</evidence>
<feature type="region of interest" description="Disordered" evidence="1">
    <location>
        <begin position="144"/>
        <end position="333"/>
    </location>
</feature>
<dbReference type="Proteomes" id="UP001341840">
    <property type="component" value="Unassembled WGS sequence"/>
</dbReference>
<protein>
    <recommendedName>
        <fullName evidence="4">Zinc knuckle CX2CX4HX4C</fullName>
    </recommendedName>
</protein>
<evidence type="ECO:0000313" key="3">
    <source>
        <dbReference type="Proteomes" id="UP001341840"/>
    </source>
</evidence>
<evidence type="ECO:0000313" key="2">
    <source>
        <dbReference type="EMBL" id="MED6206758.1"/>
    </source>
</evidence>
<comment type="caution">
    <text evidence="2">The sequence shown here is derived from an EMBL/GenBank/DDBJ whole genome shotgun (WGS) entry which is preliminary data.</text>
</comment>
<dbReference type="EMBL" id="JASCZI010241777">
    <property type="protein sequence ID" value="MED6206758.1"/>
    <property type="molecule type" value="Genomic_DNA"/>
</dbReference>
<reference evidence="2 3" key="1">
    <citation type="journal article" date="2023" name="Plants (Basel)">
        <title>Bridging the Gap: Combining Genomics and Transcriptomics Approaches to Understand Stylosanthes scabra, an Orphan Legume from the Brazilian Caatinga.</title>
        <authorList>
            <person name="Ferreira-Neto J.R.C."/>
            <person name="da Silva M.D."/>
            <person name="Binneck E."/>
            <person name="de Melo N.F."/>
            <person name="da Silva R.H."/>
            <person name="de Melo A.L.T.M."/>
            <person name="Pandolfi V."/>
            <person name="Bustamante F.O."/>
            <person name="Brasileiro-Vidal A.C."/>
            <person name="Benko-Iseppon A.M."/>
        </authorList>
    </citation>
    <scope>NUCLEOTIDE SEQUENCE [LARGE SCALE GENOMIC DNA]</scope>
    <source>
        <tissue evidence="2">Leaves</tissue>
    </source>
</reference>
<keyword evidence="3" id="KW-1185">Reference proteome</keyword>
<feature type="compositionally biased region" description="Low complexity" evidence="1">
    <location>
        <begin position="285"/>
        <end position="297"/>
    </location>
</feature>
<gene>
    <name evidence="2" type="ORF">PIB30_029733</name>
</gene>
<proteinExistence type="predicted"/>
<accession>A0ABU6YBY2</accession>
<evidence type="ECO:0000256" key="1">
    <source>
        <dbReference type="SAM" id="MobiDB-lite"/>
    </source>
</evidence>
<feature type="compositionally biased region" description="Polar residues" evidence="1">
    <location>
        <begin position="157"/>
        <end position="169"/>
    </location>
</feature>
<feature type="compositionally biased region" description="Basic and acidic residues" evidence="1">
    <location>
        <begin position="17"/>
        <end position="33"/>
    </location>
</feature>
<organism evidence="2 3">
    <name type="scientific">Stylosanthes scabra</name>
    <dbReference type="NCBI Taxonomy" id="79078"/>
    <lineage>
        <taxon>Eukaryota</taxon>
        <taxon>Viridiplantae</taxon>
        <taxon>Streptophyta</taxon>
        <taxon>Embryophyta</taxon>
        <taxon>Tracheophyta</taxon>
        <taxon>Spermatophyta</taxon>
        <taxon>Magnoliopsida</taxon>
        <taxon>eudicotyledons</taxon>
        <taxon>Gunneridae</taxon>
        <taxon>Pentapetalae</taxon>
        <taxon>rosids</taxon>
        <taxon>fabids</taxon>
        <taxon>Fabales</taxon>
        <taxon>Fabaceae</taxon>
        <taxon>Papilionoideae</taxon>
        <taxon>50 kb inversion clade</taxon>
        <taxon>dalbergioids sensu lato</taxon>
        <taxon>Dalbergieae</taxon>
        <taxon>Pterocarpus clade</taxon>
        <taxon>Stylosanthes</taxon>
    </lineage>
</organism>
<feature type="compositionally biased region" description="Basic and acidic residues" evidence="1">
    <location>
        <begin position="172"/>
        <end position="203"/>
    </location>
</feature>
<feature type="region of interest" description="Disordered" evidence="1">
    <location>
        <begin position="1"/>
        <end position="41"/>
    </location>
</feature>
<feature type="compositionally biased region" description="Basic and acidic residues" evidence="1">
    <location>
        <begin position="217"/>
        <end position="236"/>
    </location>
</feature>